<reference evidence="1 2" key="1">
    <citation type="submission" date="2019-06" db="EMBL/GenBank/DDBJ databases">
        <title>A chromosomal-level reference genome of Carpinus fangiana (Coryloideae, Betulaceae).</title>
        <authorList>
            <person name="Yang X."/>
            <person name="Wang Z."/>
            <person name="Zhang L."/>
            <person name="Hao G."/>
            <person name="Liu J."/>
            <person name="Yang Y."/>
        </authorList>
    </citation>
    <scope>NUCLEOTIDE SEQUENCE [LARGE SCALE GENOMIC DNA]</scope>
    <source>
        <strain evidence="1">Cfa_2016G</strain>
        <tissue evidence="1">Leaf</tissue>
    </source>
</reference>
<organism evidence="1 2">
    <name type="scientific">Carpinus fangiana</name>
    <dbReference type="NCBI Taxonomy" id="176857"/>
    <lineage>
        <taxon>Eukaryota</taxon>
        <taxon>Viridiplantae</taxon>
        <taxon>Streptophyta</taxon>
        <taxon>Embryophyta</taxon>
        <taxon>Tracheophyta</taxon>
        <taxon>Spermatophyta</taxon>
        <taxon>Magnoliopsida</taxon>
        <taxon>eudicotyledons</taxon>
        <taxon>Gunneridae</taxon>
        <taxon>Pentapetalae</taxon>
        <taxon>rosids</taxon>
        <taxon>fabids</taxon>
        <taxon>Fagales</taxon>
        <taxon>Betulaceae</taxon>
        <taxon>Carpinus</taxon>
    </lineage>
</organism>
<dbReference type="AlphaFoldDB" id="A0A5N6RWP0"/>
<evidence type="ECO:0000313" key="2">
    <source>
        <dbReference type="Proteomes" id="UP000327013"/>
    </source>
</evidence>
<proteinExistence type="predicted"/>
<sequence>MIEGFIKKTEEHMEMMEKNINSLLSNYGFDVQKNEVAVQPFCHIEAPIPQLNLTTTQFRHHPITPTVVILSSTVQPPLAFVYKRCHHFNRETTMVAIHQPPCLTPTSHHSYKMKKNIGDLKFLPKIGDVVHVDVEKIGAIVANSTAIDINPCSERPIQWDAYFISVSQVFSY</sequence>
<evidence type="ECO:0000313" key="1">
    <source>
        <dbReference type="EMBL" id="KAE8125771.1"/>
    </source>
</evidence>
<keyword evidence="2" id="KW-1185">Reference proteome</keyword>
<gene>
    <name evidence="1" type="ORF">FH972_020545</name>
</gene>
<protein>
    <submittedName>
        <fullName evidence="1">Uncharacterized protein</fullName>
    </submittedName>
</protein>
<accession>A0A5N6RWP0</accession>
<name>A0A5N6RWP0_9ROSI</name>
<dbReference type="Proteomes" id="UP000327013">
    <property type="component" value="Chromosome 8"/>
</dbReference>
<dbReference type="EMBL" id="CM017328">
    <property type="protein sequence ID" value="KAE8125771.1"/>
    <property type="molecule type" value="Genomic_DNA"/>
</dbReference>